<evidence type="ECO:0000256" key="3">
    <source>
        <dbReference type="PROSITE-ProRule" id="PRU00169"/>
    </source>
</evidence>
<name>A0A839UWA4_9GAMM</name>
<dbReference type="PANTHER" id="PTHR44757">
    <property type="entry name" value="DIGUANYLATE CYCLASE DGCP"/>
    <property type="match status" value="1"/>
</dbReference>
<protein>
    <submittedName>
        <fullName evidence="9">Diguanylate cyclase (GGDEF)-like protein/PAS domain S-box-containing protein</fullName>
    </submittedName>
</protein>
<dbReference type="SUPFAM" id="SSF52172">
    <property type="entry name" value="CheY-like"/>
    <property type="match status" value="2"/>
</dbReference>
<dbReference type="SMART" id="SM00448">
    <property type="entry name" value="REC"/>
    <property type="match status" value="2"/>
</dbReference>
<dbReference type="Pfam" id="PF00990">
    <property type="entry name" value="GGDEF"/>
    <property type="match status" value="1"/>
</dbReference>
<feature type="domain" description="GGDEF" evidence="8">
    <location>
        <begin position="818"/>
        <end position="950"/>
    </location>
</feature>
<accession>A0A839UWA4</accession>
<keyword evidence="3" id="KW-0597">Phosphoprotein</keyword>
<dbReference type="CDD" id="cd01948">
    <property type="entry name" value="EAL"/>
    <property type="match status" value="1"/>
</dbReference>
<dbReference type="Gene3D" id="3.30.70.270">
    <property type="match status" value="1"/>
</dbReference>
<keyword evidence="2" id="KW-0418">Kinase</keyword>
<dbReference type="InterPro" id="IPR029787">
    <property type="entry name" value="Nucleotide_cyclase"/>
</dbReference>
<dbReference type="InterPro" id="IPR000014">
    <property type="entry name" value="PAS"/>
</dbReference>
<dbReference type="Gene3D" id="3.20.20.450">
    <property type="entry name" value="EAL domain"/>
    <property type="match status" value="1"/>
</dbReference>
<dbReference type="Gene3D" id="3.30.450.20">
    <property type="entry name" value="PAS domain"/>
    <property type="match status" value="1"/>
</dbReference>
<organism evidence="9 10">
    <name type="scientific">Simiduia aestuariiviva</name>
    <dbReference type="NCBI Taxonomy" id="1510459"/>
    <lineage>
        <taxon>Bacteria</taxon>
        <taxon>Pseudomonadati</taxon>
        <taxon>Pseudomonadota</taxon>
        <taxon>Gammaproteobacteria</taxon>
        <taxon>Cellvibrionales</taxon>
        <taxon>Cellvibrionaceae</taxon>
        <taxon>Simiduia</taxon>
    </lineage>
</organism>
<dbReference type="SUPFAM" id="SSF55781">
    <property type="entry name" value="GAF domain-like"/>
    <property type="match status" value="2"/>
</dbReference>
<dbReference type="PROSITE" id="PS50887">
    <property type="entry name" value="GGDEF"/>
    <property type="match status" value="1"/>
</dbReference>
<gene>
    <name evidence="9" type="ORF">FHS30_002818</name>
</gene>
<dbReference type="Pfam" id="PF00072">
    <property type="entry name" value="Response_reg"/>
    <property type="match status" value="2"/>
</dbReference>
<dbReference type="InterPro" id="IPR000700">
    <property type="entry name" value="PAS-assoc_C"/>
</dbReference>
<dbReference type="PANTHER" id="PTHR44757:SF2">
    <property type="entry name" value="BIOFILM ARCHITECTURE MAINTENANCE PROTEIN MBAA"/>
    <property type="match status" value="1"/>
</dbReference>
<dbReference type="InterPro" id="IPR001633">
    <property type="entry name" value="EAL_dom"/>
</dbReference>
<dbReference type="Gene3D" id="3.40.50.2300">
    <property type="match status" value="2"/>
</dbReference>
<evidence type="ECO:0000259" key="6">
    <source>
        <dbReference type="PROSITE" id="PS50113"/>
    </source>
</evidence>
<dbReference type="InterPro" id="IPR000160">
    <property type="entry name" value="GGDEF_dom"/>
</dbReference>
<feature type="modified residue" description="4-aspartylphosphate" evidence="3">
    <location>
        <position position="194"/>
    </location>
</feature>
<dbReference type="GO" id="GO:0016301">
    <property type="term" value="F:kinase activity"/>
    <property type="evidence" value="ECO:0007669"/>
    <property type="project" value="UniProtKB-KW"/>
</dbReference>
<dbReference type="AlphaFoldDB" id="A0A839UWA4"/>
<dbReference type="RefSeq" id="WP_183911106.1">
    <property type="nucleotide sequence ID" value="NZ_JACHXZ010000004.1"/>
</dbReference>
<dbReference type="CDD" id="cd00130">
    <property type="entry name" value="PAS"/>
    <property type="match status" value="1"/>
</dbReference>
<dbReference type="Pfam" id="PF13185">
    <property type="entry name" value="GAF_2"/>
    <property type="match status" value="1"/>
</dbReference>
<reference evidence="9 10" key="1">
    <citation type="submission" date="2020-08" db="EMBL/GenBank/DDBJ databases">
        <title>Genomic Encyclopedia of Type Strains, Phase III (KMG-III): the genomes of soil and plant-associated and newly described type strains.</title>
        <authorList>
            <person name="Whitman W."/>
        </authorList>
    </citation>
    <scope>NUCLEOTIDE SEQUENCE [LARGE SCALE GENOMIC DNA]</scope>
    <source>
        <strain evidence="9 10">CECT 8571</strain>
    </source>
</reference>
<feature type="modified residue" description="4-aspartylphosphate" evidence="3">
    <location>
        <position position="63"/>
    </location>
</feature>
<dbReference type="PROSITE" id="PS50110">
    <property type="entry name" value="RESPONSE_REGULATORY"/>
    <property type="match status" value="2"/>
</dbReference>
<feature type="domain" description="EAL" evidence="7">
    <location>
        <begin position="959"/>
        <end position="1211"/>
    </location>
</feature>
<feature type="domain" description="PAC" evidence="6">
    <location>
        <begin position="557"/>
        <end position="609"/>
    </location>
</feature>
<evidence type="ECO:0000259" key="4">
    <source>
        <dbReference type="PROSITE" id="PS50110"/>
    </source>
</evidence>
<dbReference type="PROSITE" id="PS50112">
    <property type="entry name" value="PAS"/>
    <property type="match status" value="1"/>
</dbReference>
<proteinExistence type="predicted"/>
<dbReference type="SMART" id="SM00052">
    <property type="entry name" value="EAL"/>
    <property type="match status" value="1"/>
</dbReference>
<evidence type="ECO:0000256" key="2">
    <source>
        <dbReference type="ARBA" id="ARBA00022777"/>
    </source>
</evidence>
<dbReference type="CDD" id="cd01949">
    <property type="entry name" value="GGDEF"/>
    <property type="match status" value="1"/>
</dbReference>
<evidence type="ECO:0000259" key="5">
    <source>
        <dbReference type="PROSITE" id="PS50112"/>
    </source>
</evidence>
<dbReference type="NCBIfam" id="TIGR00254">
    <property type="entry name" value="GGDEF"/>
    <property type="match status" value="1"/>
</dbReference>
<keyword evidence="10" id="KW-1185">Reference proteome</keyword>
<dbReference type="Pfam" id="PF00563">
    <property type="entry name" value="EAL"/>
    <property type="match status" value="1"/>
</dbReference>
<dbReference type="SUPFAM" id="SSF55073">
    <property type="entry name" value="Nucleotide cyclase"/>
    <property type="match status" value="1"/>
</dbReference>
<evidence type="ECO:0000259" key="7">
    <source>
        <dbReference type="PROSITE" id="PS50883"/>
    </source>
</evidence>
<dbReference type="GO" id="GO:0000160">
    <property type="term" value="P:phosphorelay signal transduction system"/>
    <property type="evidence" value="ECO:0007669"/>
    <property type="project" value="InterPro"/>
</dbReference>
<feature type="domain" description="Response regulatory" evidence="4">
    <location>
        <begin position="145"/>
        <end position="262"/>
    </location>
</feature>
<dbReference type="SUPFAM" id="SSF55785">
    <property type="entry name" value="PYP-like sensor domain (PAS domain)"/>
    <property type="match status" value="1"/>
</dbReference>
<dbReference type="PROSITE" id="PS50113">
    <property type="entry name" value="PAC"/>
    <property type="match status" value="1"/>
</dbReference>
<dbReference type="InterPro" id="IPR013655">
    <property type="entry name" value="PAS_fold_3"/>
</dbReference>
<dbReference type="InterPro" id="IPR043128">
    <property type="entry name" value="Rev_trsase/Diguanyl_cyclase"/>
</dbReference>
<dbReference type="InterPro" id="IPR035965">
    <property type="entry name" value="PAS-like_dom_sf"/>
</dbReference>
<sequence>MTKSDAVFEPDKHKILLVEDNPLTVKLVRLTLETEGYSVLVCTTGEEAHQTLDRVAPDIILQDMRLPDTDGLQLIKELRAMPNGESIPIIAFSGFISMVEEARIANAGFTDFLLKPVEPSLLVKCIANHLPSKKSTTRVEGHNRLVLIVDDDPIQLKFTGLQFAHAGFKVISGADGVQGLELAQQYVPDVIVSDVLMPRMDGFQFCKAVREDDAIQHIPIVLCSANYVEDIDQKLASKIGANGYVYRSQGIQKIIDTVESCLASHTPSTSNGGSIPSITDAEIDADIDDEIHNRMLQQLERQVSLNLVSRQRSYVQHTILGQIGAIADSLIQFKGNQLVLDDILARCLDSAGLSHGVFYYGDAHNPLKLRAQFGFAGKIDELKNGLNCRKSLIKVMQGEIPIAVPTFKVDCEISDNILQTSGSRSALLVPIRGKEGAWGLFIMFADQQLLIEEDWISFGRNVAQQFAQATELSDTFSRLAESEKRFRQLAENIQEAFFLVSPIRGQVLYVSPAYERIWGRSLDQIHQEPSSILQSVLPPDRPKVAALIDALRNTGLGESEFRITQPDGDLKWIVIRGFPIFDENGKLSRIAGTAEDITARKHAQFNILRMNRLYALLSNINNLIVRADSYQELFNDACRVAVQVGEFDLAWMGFINHEDDTIAPIAKFGTEEDMQALAREQFRTTDENRESLSLIPRAISKRQPQWETTFRSSVEGDVVAGIMKLKGYRSAICLPLLNEENVIGVVMLYSKRTMTIDSVEIKLLTEISQDISFAVDYLKTKDRLHHLAYHDTVTGLGNRSQLLRMLDNNILEAEKTNNSFGLILININNFREINDTLGHSNGDLLLTEVGARLLATSKQTDFVGCLGGDEFAILINPVESKIRISEIANRIGDALHESIQISGVPILVEIRAGTALYPKHGKDANTLWRRADVALSAAKKYKEFMCIYHEAYDDFDPLKLSLLGELRDAIDNNHLVLHWQPKINLTTKTTCGFEALIRWQHPTRGLLFPDSFIPIIERTALIKQLTDWVIIKAIQQASLWHQMGYELDVAINISVRNLQEPDIDKKIMQAAHAVDFPVKNIIVEITESAVMEDTTKALGALQKLRSAGMQIAIDDFGTGHSSLTYLKDLPVTDMKIDKSFVMDLSRTENYAIVKSTIDLAKNLSLTTTAEGVEDKEKLEILKDLGCEVAQGYFISKPFPTNQIIEWINNSVWPSVKLCEDKDGNSKLAS</sequence>
<dbReference type="SMART" id="SM00091">
    <property type="entry name" value="PAS"/>
    <property type="match status" value="1"/>
</dbReference>
<dbReference type="InterPro" id="IPR029016">
    <property type="entry name" value="GAF-like_dom_sf"/>
</dbReference>
<feature type="domain" description="PAS" evidence="5">
    <location>
        <begin position="482"/>
        <end position="555"/>
    </location>
</feature>
<evidence type="ECO:0000259" key="8">
    <source>
        <dbReference type="PROSITE" id="PS50887"/>
    </source>
</evidence>
<dbReference type="InterPro" id="IPR011006">
    <property type="entry name" value="CheY-like_superfamily"/>
</dbReference>
<comment type="caution">
    <text evidence="9">The sequence shown here is derived from an EMBL/GenBank/DDBJ whole genome shotgun (WGS) entry which is preliminary data.</text>
</comment>
<evidence type="ECO:0000313" key="10">
    <source>
        <dbReference type="Proteomes" id="UP000559987"/>
    </source>
</evidence>
<dbReference type="Gene3D" id="3.30.450.40">
    <property type="match status" value="2"/>
</dbReference>
<dbReference type="SUPFAM" id="SSF141868">
    <property type="entry name" value="EAL domain-like"/>
    <property type="match status" value="1"/>
</dbReference>
<dbReference type="InterPro" id="IPR052155">
    <property type="entry name" value="Biofilm_reg_signaling"/>
</dbReference>
<keyword evidence="1" id="KW-0808">Transferase</keyword>
<evidence type="ECO:0000256" key="1">
    <source>
        <dbReference type="ARBA" id="ARBA00022679"/>
    </source>
</evidence>
<dbReference type="InterPro" id="IPR001789">
    <property type="entry name" value="Sig_transdc_resp-reg_receiver"/>
</dbReference>
<dbReference type="SMART" id="SM00086">
    <property type="entry name" value="PAC"/>
    <property type="match status" value="1"/>
</dbReference>
<dbReference type="PROSITE" id="PS50883">
    <property type="entry name" value="EAL"/>
    <property type="match status" value="1"/>
</dbReference>
<dbReference type="InterPro" id="IPR035919">
    <property type="entry name" value="EAL_sf"/>
</dbReference>
<dbReference type="CDD" id="cd17574">
    <property type="entry name" value="REC_OmpR"/>
    <property type="match status" value="1"/>
</dbReference>
<dbReference type="SMART" id="SM00267">
    <property type="entry name" value="GGDEF"/>
    <property type="match status" value="1"/>
</dbReference>
<dbReference type="InterPro" id="IPR003018">
    <property type="entry name" value="GAF"/>
</dbReference>
<feature type="domain" description="Response regulatory" evidence="4">
    <location>
        <begin position="14"/>
        <end position="130"/>
    </location>
</feature>
<dbReference type="EMBL" id="JACHXZ010000004">
    <property type="protein sequence ID" value="MBB3169605.1"/>
    <property type="molecule type" value="Genomic_DNA"/>
</dbReference>
<dbReference type="InterPro" id="IPR001610">
    <property type="entry name" value="PAC"/>
</dbReference>
<dbReference type="NCBIfam" id="TIGR00229">
    <property type="entry name" value="sensory_box"/>
    <property type="match status" value="1"/>
</dbReference>
<dbReference type="Pfam" id="PF08447">
    <property type="entry name" value="PAS_3"/>
    <property type="match status" value="1"/>
</dbReference>
<evidence type="ECO:0000313" key="9">
    <source>
        <dbReference type="EMBL" id="MBB3169605.1"/>
    </source>
</evidence>
<dbReference type="Proteomes" id="UP000559987">
    <property type="component" value="Unassembled WGS sequence"/>
</dbReference>